<dbReference type="GeneTree" id="ENSGT00390000011863"/>
<dbReference type="InterPro" id="IPR041672">
    <property type="entry name" value="Bap31/Bap29_C"/>
</dbReference>
<feature type="domain" description="Bap31/Bap29 cytoplasmic coiled-coil" evidence="15">
    <location>
        <begin position="191"/>
        <end position="250"/>
    </location>
</feature>
<dbReference type="PANTHER" id="PTHR12701">
    <property type="entry name" value="BCR-ASSOCIATED PROTEIN, BAP"/>
    <property type="match status" value="1"/>
</dbReference>
<dbReference type="Proteomes" id="UP000007875">
    <property type="component" value="Unassembled WGS sequence"/>
</dbReference>
<dbReference type="Pfam" id="PF18035">
    <property type="entry name" value="Bap31_Bap29_C"/>
    <property type="match status" value="1"/>
</dbReference>
<keyword evidence="6 12" id="KW-0256">Endoplasmic reticulum</keyword>
<evidence type="ECO:0000256" key="4">
    <source>
        <dbReference type="ARBA" id="ARBA00022692"/>
    </source>
</evidence>
<name>H2YK40_CIOSA</name>
<reference evidence="16" key="3">
    <citation type="submission" date="2025-09" db="UniProtKB">
        <authorList>
            <consortium name="Ensembl"/>
        </authorList>
    </citation>
    <scope>IDENTIFICATION</scope>
</reference>
<feature type="transmembrane region" description="Helical" evidence="12">
    <location>
        <begin position="40"/>
        <end position="64"/>
    </location>
</feature>
<dbReference type="InterPro" id="IPR040463">
    <property type="entry name" value="BAP29/BAP31_N"/>
</dbReference>
<evidence type="ECO:0000259" key="15">
    <source>
        <dbReference type="Pfam" id="PF18035"/>
    </source>
</evidence>
<reference evidence="17" key="1">
    <citation type="submission" date="2003-08" db="EMBL/GenBank/DDBJ databases">
        <authorList>
            <person name="Birren B."/>
            <person name="Nusbaum C."/>
            <person name="Abebe A."/>
            <person name="Abouelleil A."/>
            <person name="Adekoya E."/>
            <person name="Ait-zahra M."/>
            <person name="Allen N."/>
            <person name="Allen T."/>
            <person name="An P."/>
            <person name="Anderson M."/>
            <person name="Anderson S."/>
            <person name="Arachchi H."/>
            <person name="Armbruster J."/>
            <person name="Bachantsang P."/>
            <person name="Baldwin J."/>
            <person name="Barry A."/>
            <person name="Bayul T."/>
            <person name="Blitshsteyn B."/>
            <person name="Bloom T."/>
            <person name="Blye J."/>
            <person name="Boguslavskiy L."/>
            <person name="Borowsky M."/>
            <person name="Boukhgalter B."/>
            <person name="Brunache A."/>
            <person name="Butler J."/>
            <person name="Calixte N."/>
            <person name="Calvo S."/>
            <person name="Camarata J."/>
            <person name="Campo K."/>
            <person name="Chang J."/>
            <person name="Cheshatsang Y."/>
            <person name="Citroen M."/>
            <person name="Collymore A."/>
            <person name="Considine T."/>
            <person name="Cook A."/>
            <person name="Cooke P."/>
            <person name="Corum B."/>
            <person name="Cuomo C."/>
            <person name="David R."/>
            <person name="Dawoe T."/>
            <person name="Degray S."/>
            <person name="Dodge S."/>
            <person name="Dooley K."/>
            <person name="Dorje P."/>
            <person name="Dorjee K."/>
            <person name="Dorris L."/>
            <person name="Duffey N."/>
            <person name="Dupes A."/>
            <person name="Elkins T."/>
            <person name="Engels R."/>
            <person name="Erickson J."/>
            <person name="Farina A."/>
            <person name="Faro S."/>
            <person name="Ferreira P."/>
            <person name="Fischer H."/>
            <person name="Fitzgerald M."/>
            <person name="Foley K."/>
            <person name="Gage D."/>
            <person name="Galagan J."/>
            <person name="Gearin G."/>
            <person name="Gnerre S."/>
            <person name="Gnirke A."/>
            <person name="Goyette A."/>
            <person name="Graham J."/>
            <person name="Grandbois E."/>
            <person name="Gyaltsen K."/>
            <person name="Hafez N."/>
            <person name="Hagopian D."/>
            <person name="Hagos B."/>
            <person name="Hall J."/>
            <person name="Hatcher B."/>
            <person name="Heller A."/>
            <person name="Higgins H."/>
            <person name="Honan T."/>
            <person name="Horn A."/>
            <person name="Houde N."/>
            <person name="Hughes L."/>
            <person name="Hulme W."/>
            <person name="Husby E."/>
            <person name="Iliev I."/>
            <person name="Jaffe D."/>
            <person name="Jones C."/>
            <person name="Kamal M."/>
            <person name="Kamat A."/>
            <person name="Kamvysselis M."/>
            <person name="Karlsson E."/>
            <person name="Kells C."/>
            <person name="Kieu A."/>
            <person name="Kisner P."/>
            <person name="Kodira C."/>
            <person name="Kulbokas E."/>
            <person name="Labutti K."/>
            <person name="Lama D."/>
            <person name="Landers T."/>
            <person name="Leger J."/>
            <person name="Levine S."/>
            <person name="Lewis D."/>
            <person name="Lewis T."/>
            <person name="Lindblad-toh K."/>
            <person name="Liu X."/>
            <person name="Lokyitsang T."/>
            <person name="Lokyitsang Y."/>
            <person name="Lucien O."/>
            <person name="Lui A."/>
            <person name="Ma L.J."/>
            <person name="Mabbitt R."/>
            <person name="Macdonald J."/>
            <person name="Maclean C."/>
            <person name="Major J."/>
            <person name="Manning J."/>
            <person name="Marabella R."/>
            <person name="Maru K."/>
            <person name="Matthews C."/>
            <person name="Mauceli E."/>
            <person name="Mccarthy M."/>
            <person name="Mcdonough S."/>
            <person name="Mcghee T."/>
            <person name="Meldrim J."/>
            <person name="Meneus L."/>
            <person name="Mesirov J."/>
            <person name="Mihalev A."/>
            <person name="Mihova T."/>
            <person name="Mikkelsen T."/>
            <person name="Mlenga V."/>
            <person name="Moru K."/>
            <person name="Mozes J."/>
            <person name="Mulrain L."/>
            <person name="Munson G."/>
            <person name="Naylor J."/>
            <person name="Newes C."/>
            <person name="Nguyen C."/>
            <person name="Nguyen N."/>
            <person name="Nguyen T."/>
            <person name="Nicol R."/>
            <person name="Nielsen C."/>
            <person name="Nizzari M."/>
            <person name="Norbu C."/>
            <person name="Norbu N."/>
            <person name="O'donnell P."/>
            <person name="Okoawo O."/>
            <person name="O'leary S."/>
            <person name="Omotosho B."/>
            <person name="O'neill K."/>
            <person name="Osman S."/>
            <person name="Parker S."/>
            <person name="Perrin D."/>
            <person name="Phunkhang P."/>
            <person name="Piqani B."/>
            <person name="Purcell S."/>
            <person name="Rachupka T."/>
            <person name="Ramasamy U."/>
            <person name="Rameau R."/>
            <person name="Ray V."/>
            <person name="Raymond C."/>
            <person name="Retta R."/>
            <person name="Richardson S."/>
            <person name="Rise C."/>
            <person name="Rodriguez J."/>
            <person name="Rogers J."/>
            <person name="Rogov P."/>
            <person name="Rutman M."/>
            <person name="Schupbach R."/>
            <person name="Seaman C."/>
            <person name="Settipalli S."/>
            <person name="Sharpe T."/>
            <person name="Sheridan J."/>
            <person name="Sherpa N."/>
            <person name="Shi J."/>
            <person name="Smirnov S."/>
            <person name="Smith C."/>
            <person name="Sougnez C."/>
            <person name="Spencer B."/>
            <person name="Stalker J."/>
            <person name="Stange-thomann N."/>
            <person name="Stavropoulos S."/>
            <person name="Stetson K."/>
            <person name="Stone C."/>
            <person name="Stone S."/>
            <person name="Stubbs M."/>
            <person name="Talamas J."/>
            <person name="Tchuinga P."/>
            <person name="Tenzing P."/>
            <person name="Tesfaye S."/>
            <person name="Theodore J."/>
            <person name="Thoulutsang Y."/>
            <person name="Topham K."/>
            <person name="Towey S."/>
            <person name="Tsamla T."/>
            <person name="Tsomo N."/>
            <person name="Vallee D."/>
            <person name="Vassiliev H."/>
            <person name="Venkataraman V."/>
            <person name="Vinson J."/>
            <person name="Vo A."/>
            <person name="Wade C."/>
            <person name="Wang S."/>
            <person name="Wangchuk T."/>
            <person name="Wangdi T."/>
            <person name="Whittaker C."/>
            <person name="Wilkinson J."/>
            <person name="Wu Y."/>
            <person name="Wyman D."/>
            <person name="Yadav S."/>
            <person name="Yang S."/>
            <person name="Yang X."/>
            <person name="Yeager S."/>
            <person name="Yee E."/>
            <person name="Young G."/>
            <person name="Zainoun J."/>
            <person name="Zembeck L."/>
            <person name="Zimmer A."/>
            <person name="Zody M."/>
            <person name="Lander E."/>
        </authorList>
    </citation>
    <scope>NUCLEOTIDE SEQUENCE [LARGE SCALE GENOMIC DNA]</scope>
</reference>
<keyword evidence="3 12" id="KW-0813">Transport</keyword>
<dbReference type="GO" id="GO:0005789">
    <property type="term" value="C:endoplasmic reticulum membrane"/>
    <property type="evidence" value="ECO:0007669"/>
    <property type="project" value="UniProtKB-SubCell"/>
</dbReference>
<evidence type="ECO:0000313" key="16">
    <source>
        <dbReference type="Ensembl" id="ENSCSAVP00000005692.1"/>
    </source>
</evidence>
<feature type="coiled-coil region" evidence="13">
    <location>
        <begin position="193"/>
        <end position="248"/>
    </location>
</feature>
<reference evidence="16" key="2">
    <citation type="submission" date="2025-08" db="UniProtKB">
        <authorList>
            <consortium name="Ensembl"/>
        </authorList>
    </citation>
    <scope>IDENTIFICATION</scope>
</reference>
<evidence type="ECO:0000256" key="9">
    <source>
        <dbReference type="ARBA" id="ARBA00022989"/>
    </source>
</evidence>
<feature type="transmembrane region" description="Helical" evidence="12">
    <location>
        <begin position="6"/>
        <end position="28"/>
    </location>
</feature>
<keyword evidence="7 12" id="KW-0931">ER-Golgi transport</keyword>
<keyword evidence="17" id="KW-1185">Reference proteome</keyword>
<dbReference type="GO" id="GO:0006915">
    <property type="term" value="P:apoptotic process"/>
    <property type="evidence" value="ECO:0007669"/>
    <property type="project" value="UniProtKB-KW"/>
</dbReference>
<sequence length="251" mass="28399">MSIQWTFVAGFLYVEIALCILLCLPFISCKRWQSFLRSRLFALFISYGNLYFLVLISILCLLFADAVREVRKYSLPDAQSVNLSNNPNAQDHVLMMLFRAQRNLYISGFALFLWLVLRRLVLLVSNNATLEAQSEAFRKQAESASRTAQVRISILLNASKINFKVRHNQFELLDREDDSNAGGDDGKENAKEIEELKTKLVEARKATSAAEANVEAMKAQALATNAEYDRLAAEHANLQNELTDDQGKKDL</sequence>
<accession>H2YK40</accession>
<keyword evidence="9 12" id="KW-1133">Transmembrane helix</keyword>
<evidence type="ECO:0000256" key="1">
    <source>
        <dbReference type="ARBA" id="ARBA00004477"/>
    </source>
</evidence>
<evidence type="ECO:0000256" key="10">
    <source>
        <dbReference type="ARBA" id="ARBA00023054"/>
    </source>
</evidence>
<comment type="similarity">
    <text evidence="2 12">Belongs to the BCAP29/BCAP31 family.</text>
</comment>
<keyword evidence="5" id="KW-0053">Apoptosis</keyword>
<evidence type="ECO:0000256" key="8">
    <source>
        <dbReference type="ARBA" id="ARBA00022927"/>
    </source>
</evidence>
<dbReference type="Ensembl" id="ENSCSAVT00000005767.1">
    <property type="protein sequence ID" value="ENSCSAVP00000005692.1"/>
    <property type="gene ID" value="ENSCSAVG00000003385.1"/>
</dbReference>
<evidence type="ECO:0000259" key="14">
    <source>
        <dbReference type="Pfam" id="PF05529"/>
    </source>
</evidence>
<evidence type="ECO:0000256" key="5">
    <source>
        <dbReference type="ARBA" id="ARBA00022703"/>
    </source>
</evidence>
<feature type="domain" description="BAP29/BAP31 transmembrane" evidence="14">
    <location>
        <begin position="1"/>
        <end position="136"/>
    </location>
</feature>
<dbReference type="InterPro" id="IPR008417">
    <property type="entry name" value="BAP29/BAP31"/>
</dbReference>
<dbReference type="GO" id="GO:0070973">
    <property type="term" value="P:protein localization to endoplasmic reticulum exit site"/>
    <property type="evidence" value="ECO:0007669"/>
    <property type="project" value="UniProtKB-UniRule"/>
</dbReference>
<organism evidence="16 17">
    <name type="scientific">Ciona savignyi</name>
    <name type="common">Pacific transparent sea squirt</name>
    <dbReference type="NCBI Taxonomy" id="51511"/>
    <lineage>
        <taxon>Eukaryota</taxon>
        <taxon>Metazoa</taxon>
        <taxon>Chordata</taxon>
        <taxon>Tunicata</taxon>
        <taxon>Ascidiacea</taxon>
        <taxon>Phlebobranchia</taxon>
        <taxon>Cionidae</taxon>
        <taxon>Ciona</taxon>
    </lineage>
</organism>
<dbReference type="Pfam" id="PF05529">
    <property type="entry name" value="Bap31"/>
    <property type="match status" value="1"/>
</dbReference>
<dbReference type="eggNOG" id="KOG1962">
    <property type="taxonomic scope" value="Eukaryota"/>
</dbReference>
<dbReference type="STRING" id="51511.ENSCSAVP00000005692"/>
<evidence type="ECO:0000256" key="12">
    <source>
        <dbReference type="RuleBase" id="RU367026"/>
    </source>
</evidence>
<evidence type="ECO:0000313" key="17">
    <source>
        <dbReference type="Proteomes" id="UP000007875"/>
    </source>
</evidence>
<evidence type="ECO:0000256" key="2">
    <source>
        <dbReference type="ARBA" id="ARBA00007956"/>
    </source>
</evidence>
<dbReference type="GO" id="GO:0006888">
    <property type="term" value="P:endoplasmic reticulum to Golgi vesicle-mediated transport"/>
    <property type="evidence" value="ECO:0007669"/>
    <property type="project" value="UniProtKB-UniRule"/>
</dbReference>
<dbReference type="HOGENOM" id="CLU_070975_1_0_1"/>
<dbReference type="FunFam" id="1.20.5.110:FF:000011">
    <property type="entry name" value="B-cell receptor-associated protein 29"/>
    <property type="match status" value="1"/>
</dbReference>
<keyword evidence="8 12" id="KW-0653">Protein transport</keyword>
<keyword evidence="4 12" id="KW-0812">Transmembrane</keyword>
<keyword evidence="11 12" id="KW-0472">Membrane</keyword>
<dbReference type="InParanoid" id="H2YK40"/>
<evidence type="ECO:0000256" key="11">
    <source>
        <dbReference type="ARBA" id="ARBA00023136"/>
    </source>
</evidence>
<dbReference type="AlphaFoldDB" id="H2YK40"/>
<dbReference type="OMA" id="KEPDIME"/>
<protein>
    <recommendedName>
        <fullName evidence="12">Endoplasmic reticulum transmembrane protein</fullName>
    </recommendedName>
</protein>
<proteinExistence type="inferred from homology"/>
<evidence type="ECO:0000256" key="13">
    <source>
        <dbReference type="SAM" id="Coils"/>
    </source>
</evidence>
<evidence type="ECO:0000256" key="3">
    <source>
        <dbReference type="ARBA" id="ARBA00022448"/>
    </source>
</evidence>
<dbReference type="Gene3D" id="1.20.5.110">
    <property type="match status" value="1"/>
</dbReference>
<evidence type="ECO:0000256" key="7">
    <source>
        <dbReference type="ARBA" id="ARBA00022892"/>
    </source>
</evidence>
<feature type="transmembrane region" description="Helical" evidence="12">
    <location>
        <begin position="104"/>
        <end position="124"/>
    </location>
</feature>
<keyword evidence="10 13" id="KW-0175">Coiled coil</keyword>
<dbReference type="GO" id="GO:0006886">
    <property type="term" value="P:intracellular protein transport"/>
    <property type="evidence" value="ECO:0007669"/>
    <property type="project" value="UniProtKB-UniRule"/>
</dbReference>
<comment type="function">
    <text evidence="12">May play a role in anterograde transport of membrane proteins from the endoplasmic reticulum to the Golgi.</text>
</comment>
<dbReference type="FunCoup" id="H2YK40">
    <property type="interactions" value="439"/>
</dbReference>
<dbReference type="PANTHER" id="PTHR12701:SF20">
    <property type="entry name" value="ENDOPLASMIC RETICULUM TRANSMEMBRANE PROTEIN"/>
    <property type="match status" value="1"/>
</dbReference>
<comment type="subcellular location">
    <subcellularLocation>
        <location evidence="1 12">Endoplasmic reticulum membrane</location>
        <topology evidence="1 12">Multi-pass membrane protein</topology>
    </subcellularLocation>
</comment>
<evidence type="ECO:0000256" key="6">
    <source>
        <dbReference type="ARBA" id="ARBA00022824"/>
    </source>
</evidence>